<dbReference type="AlphaFoldDB" id="A0A437MYR9"/>
<feature type="domain" description="Right handed beta helix" evidence="2">
    <location>
        <begin position="118"/>
        <end position="243"/>
    </location>
</feature>
<dbReference type="InterPro" id="IPR012334">
    <property type="entry name" value="Pectin_lyas_fold"/>
</dbReference>
<sequence length="334" mass="35732">MNYKTTIRQRTGIILCAISLVCSMAACKKSGQPPNFEKETISDSPGKKENATYYLAANSNSANFQSLVNSAVAGDVIILRTGSHYVTTPILLPTGKNNITIRGEAGAVIRKAPNTFNAAAIEITGNYNTIDLVDLDGGNLPEAGIIIYGQHNTISNSKIHNCGNSSAVGAGILIHNTGNPVCAFNTVIGCSVYYNYMVGVSQNGHSDGVIRDNIIYENGAEGLTVDIRSHNNYVYNNTINKNNTANRGVGGIGIDFSNGNRIDNNTVSNTYYKSGITFQNNIGGCDGTIVSNNKLNNNAQYGILQRFTQYANTNTSFVNNTFSGNVSGTTFIQY</sequence>
<gene>
    <name evidence="3" type="ORF">EOD41_02430</name>
</gene>
<comment type="caution">
    <text evidence="3">The sequence shown here is derived from an EMBL/GenBank/DDBJ whole genome shotgun (WGS) entry which is preliminary data.</text>
</comment>
<keyword evidence="4" id="KW-1185">Reference proteome</keyword>
<evidence type="ECO:0000259" key="2">
    <source>
        <dbReference type="Pfam" id="PF13229"/>
    </source>
</evidence>
<feature type="signal peptide" evidence="1">
    <location>
        <begin position="1"/>
        <end position="28"/>
    </location>
</feature>
<proteinExistence type="predicted"/>
<dbReference type="OrthoDB" id="790312at2"/>
<evidence type="ECO:0000313" key="3">
    <source>
        <dbReference type="EMBL" id="RVU02815.1"/>
    </source>
</evidence>
<dbReference type="SUPFAM" id="SSF51126">
    <property type="entry name" value="Pectin lyase-like"/>
    <property type="match status" value="1"/>
</dbReference>
<dbReference type="EMBL" id="SACK01000001">
    <property type="protein sequence ID" value="RVU02815.1"/>
    <property type="molecule type" value="Genomic_DNA"/>
</dbReference>
<dbReference type="SMART" id="SM00710">
    <property type="entry name" value="PbH1"/>
    <property type="match status" value="6"/>
</dbReference>
<evidence type="ECO:0000256" key="1">
    <source>
        <dbReference type="SAM" id="SignalP"/>
    </source>
</evidence>
<dbReference type="Pfam" id="PF13229">
    <property type="entry name" value="Beta_helix"/>
    <property type="match status" value="1"/>
</dbReference>
<dbReference type="Proteomes" id="UP000282759">
    <property type="component" value="Unassembled WGS sequence"/>
</dbReference>
<dbReference type="Gene3D" id="2.160.20.10">
    <property type="entry name" value="Single-stranded right-handed beta-helix, Pectin lyase-like"/>
    <property type="match status" value="1"/>
</dbReference>
<feature type="chain" id="PRO_5019493066" description="Right handed beta helix domain-containing protein" evidence="1">
    <location>
        <begin position="29"/>
        <end position="334"/>
    </location>
</feature>
<protein>
    <recommendedName>
        <fullName evidence="2">Right handed beta helix domain-containing protein</fullName>
    </recommendedName>
</protein>
<organism evidence="3 4">
    <name type="scientific">Mucilaginibacter limnophilus</name>
    <dbReference type="NCBI Taxonomy" id="1932778"/>
    <lineage>
        <taxon>Bacteria</taxon>
        <taxon>Pseudomonadati</taxon>
        <taxon>Bacteroidota</taxon>
        <taxon>Sphingobacteriia</taxon>
        <taxon>Sphingobacteriales</taxon>
        <taxon>Sphingobacteriaceae</taxon>
        <taxon>Mucilaginibacter</taxon>
    </lineage>
</organism>
<dbReference type="RefSeq" id="WP_127703181.1">
    <property type="nucleotide sequence ID" value="NZ_SACK01000001.1"/>
</dbReference>
<dbReference type="PROSITE" id="PS51257">
    <property type="entry name" value="PROKAR_LIPOPROTEIN"/>
    <property type="match status" value="1"/>
</dbReference>
<name>A0A437MYR9_9SPHI</name>
<reference evidence="3 4" key="1">
    <citation type="submission" date="2019-01" db="EMBL/GenBank/DDBJ databases">
        <authorList>
            <person name="Chen W.-M."/>
        </authorList>
    </citation>
    <scope>NUCLEOTIDE SEQUENCE [LARGE SCALE GENOMIC DNA]</scope>
    <source>
        <strain evidence="3 4">YBJ-36</strain>
    </source>
</reference>
<dbReference type="InterPro" id="IPR006626">
    <property type="entry name" value="PbH1"/>
</dbReference>
<accession>A0A437MYR9</accession>
<dbReference type="InterPro" id="IPR039448">
    <property type="entry name" value="Beta_helix"/>
</dbReference>
<dbReference type="InterPro" id="IPR011050">
    <property type="entry name" value="Pectin_lyase_fold/virulence"/>
</dbReference>
<evidence type="ECO:0000313" key="4">
    <source>
        <dbReference type="Proteomes" id="UP000282759"/>
    </source>
</evidence>
<keyword evidence="1" id="KW-0732">Signal</keyword>